<name>A0A448WXT5_9PLAT</name>
<accession>A0A448WXT5</accession>
<dbReference type="AlphaFoldDB" id="A0A448WXT5"/>
<evidence type="ECO:0000313" key="3">
    <source>
        <dbReference type="Proteomes" id="UP000784294"/>
    </source>
</evidence>
<evidence type="ECO:0000313" key="2">
    <source>
        <dbReference type="EMBL" id="VEL22799.1"/>
    </source>
</evidence>
<evidence type="ECO:0000256" key="1">
    <source>
        <dbReference type="SAM" id="Phobius"/>
    </source>
</evidence>
<proteinExistence type="predicted"/>
<feature type="transmembrane region" description="Helical" evidence="1">
    <location>
        <begin position="38"/>
        <end position="56"/>
    </location>
</feature>
<gene>
    <name evidence="2" type="ORF">PXEA_LOCUS16239</name>
</gene>
<dbReference type="EMBL" id="CAAALY010058441">
    <property type="protein sequence ID" value="VEL22799.1"/>
    <property type="molecule type" value="Genomic_DNA"/>
</dbReference>
<keyword evidence="1" id="KW-1133">Transmembrane helix</keyword>
<dbReference type="Proteomes" id="UP000784294">
    <property type="component" value="Unassembled WGS sequence"/>
</dbReference>
<protein>
    <submittedName>
        <fullName evidence="2">Uncharacterized protein</fullName>
    </submittedName>
</protein>
<sequence>MNARSGPFLSVSVPSGRVPPGTPETMALPRPILWREDQFLFVGMVTIAVVALFRAINSPRPLVDFTWRAGRFVLPARPN</sequence>
<keyword evidence="1" id="KW-0812">Transmembrane</keyword>
<organism evidence="2 3">
    <name type="scientific">Protopolystoma xenopodis</name>
    <dbReference type="NCBI Taxonomy" id="117903"/>
    <lineage>
        <taxon>Eukaryota</taxon>
        <taxon>Metazoa</taxon>
        <taxon>Spiralia</taxon>
        <taxon>Lophotrochozoa</taxon>
        <taxon>Platyhelminthes</taxon>
        <taxon>Monogenea</taxon>
        <taxon>Polyopisthocotylea</taxon>
        <taxon>Polystomatidea</taxon>
        <taxon>Polystomatidae</taxon>
        <taxon>Protopolystoma</taxon>
    </lineage>
</organism>
<comment type="caution">
    <text evidence="2">The sequence shown here is derived from an EMBL/GenBank/DDBJ whole genome shotgun (WGS) entry which is preliminary data.</text>
</comment>
<keyword evidence="3" id="KW-1185">Reference proteome</keyword>
<keyword evidence="1" id="KW-0472">Membrane</keyword>
<reference evidence="2" key="1">
    <citation type="submission" date="2018-11" db="EMBL/GenBank/DDBJ databases">
        <authorList>
            <consortium name="Pathogen Informatics"/>
        </authorList>
    </citation>
    <scope>NUCLEOTIDE SEQUENCE</scope>
</reference>